<sequence>MQIWLNPFNSTLVELQAPREWLLKIHPILGGGEGFKQSNSARPHKSLLINPTLAISAANNPTMNPIRPEPALSTRSRIITAAETWPATNLLPIQGGDPIIQREHWVPPPE</sequence>
<protein>
    <submittedName>
        <fullName evidence="1">Uncharacterized protein</fullName>
    </submittedName>
</protein>
<name>A0ACC2RWW6_9FUNG</name>
<comment type="caution">
    <text evidence="1">The sequence shown here is derived from an EMBL/GenBank/DDBJ whole genome shotgun (WGS) entry which is preliminary data.</text>
</comment>
<evidence type="ECO:0000313" key="1">
    <source>
        <dbReference type="EMBL" id="KAJ9054551.1"/>
    </source>
</evidence>
<dbReference type="EMBL" id="QTSX02006438">
    <property type="protein sequence ID" value="KAJ9054551.1"/>
    <property type="molecule type" value="Genomic_DNA"/>
</dbReference>
<dbReference type="Proteomes" id="UP001165960">
    <property type="component" value="Unassembled WGS sequence"/>
</dbReference>
<organism evidence="1 2">
    <name type="scientific">Entomophthora muscae</name>
    <dbReference type="NCBI Taxonomy" id="34485"/>
    <lineage>
        <taxon>Eukaryota</taxon>
        <taxon>Fungi</taxon>
        <taxon>Fungi incertae sedis</taxon>
        <taxon>Zoopagomycota</taxon>
        <taxon>Entomophthoromycotina</taxon>
        <taxon>Entomophthoromycetes</taxon>
        <taxon>Entomophthorales</taxon>
        <taxon>Entomophthoraceae</taxon>
        <taxon>Entomophthora</taxon>
    </lineage>
</organism>
<keyword evidence="2" id="KW-1185">Reference proteome</keyword>
<proteinExistence type="predicted"/>
<accession>A0ACC2RWW6</accession>
<reference evidence="1" key="1">
    <citation type="submission" date="2022-04" db="EMBL/GenBank/DDBJ databases">
        <title>Genome of the entomopathogenic fungus Entomophthora muscae.</title>
        <authorList>
            <person name="Elya C."/>
            <person name="Lovett B.R."/>
            <person name="Lee E."/>
            <person name="Macias A.M."/>
            <person name="Hajek A.E."/>
            <person name="De Bivort B.L."/>
            <person name="Kasson M.T."/>
            <person name="De Fine Licht H.H."/>
            <person name="Stajich J.E."/>
        </authorList>
    </citation>
    <scope>NUCLEOTIDE SEQUENCE</scope>
    <source>
        <strain evidence="1">Berkeley</strain>
    </source>
</reference>
<evidence type="ECO:0000313" key="2">
    <source>
        <dbReference type="Proteomes" id="UP001165960"/>
    </source>
</evidence>
<gene>
    <name evidence="1" type="ORF">DSO57_1013217</name>
</gene>